<dbReference type="Proteomes" id="UP000275078">
    <property type="component" value="Unassembled WGS sequence"/>
</dbReference>
<gene>
    <name evidence="2" type="ORF">BJ508DRAFT_310366</name>
</gene>
<dbReference type="EMBL" id="ML119730">
    <property type="protein sequence ID" value="RPA77200.1"/>
    <property type="molecule type" value="Genomic_DNA"/>
</dbReference>
<feature type="compositionally biased region" description="Polar residues" evidence="1">
    <location>
        <begin position="1"/>
        <end position="20"/>
    </location>
</feature>
<keyword evidence="3" id="KW-1185">Reference proteome</keyword>
<reference evidence="2 3" key="1">
    <citation type="journal article" date="2018" name="Nat. Ecol. Evol.">
        <title>Pezizomycetes genomes reveal the molecular basis of ectomycorrhizal truffle lifestyle.</title>
        <authorList>
            <person name="Murat C."/>
            <person name="Payen T."/>
            <person name="Noel B."/>
            <person name="Kuo A."/>
            <person name="Morin E."/>
            <person name="Chen J."/>
            <person name="Kohler A."/>
            <person name="Krizsan K."/>
            <person name="Balestrini R."/>
            <person name="Da Silva C."/>
            <person name="Montanini B."/>
            <person name="Hainaut M."/>
            <person name="Levati E."/>
            <person name="Barry K.W."/>
            <person name="Belfiori B."/>
            <person name="Cichocki N."/>
            <person name="Clum A."/>
            <person name="Dockter R.B."/>
            <person name="Fauchery L."/>
            <person name="Guy J."/>
            <person name="Iotti M."/>
            <person name="Le Tacon F."/>
            <person name="Lindquist E.A."/>
            <person name="Lipzen A."/>
            <person name="Malagnac F."/>
            <person name="Mello A."/>
            <person name="Molinier V."/>
            <person name="Miyauchi S."/>
            <person name="Poulain J."/>
            <person name="Riccioni C."/>
            <person name="Rubini A."/>
            <person name="Sitrit Y."/>
            <person name="Splivallo R."/>
            <person name="Traeger S."/>
            <person name="Wang M."/>
            <person name="Zifcakova L."/>
            <person name="Wipf D."/>
            <person name="Zambonelli A."/>
            <person name="Paolocci F."/>
            <person name="Nowrousian M."/>
            <person name="Ottonello S."/>
            <person name="Baldrian P."/>
            <person name="Spatafora J.W."/>
            <person name="Henrissat B."/>
            <person name="Nagy L.G."/>
            <person name="Aury J.M."/>
            <person name="Wincker P."/>
            <person name="Grigoriev I.V."/>
            <person name="Bonfante P."/>
            <person name="Martin F.M."/>
        </authorList>
    </citation>
    <scope>NUCLEOTIDE SEQUENCE [LARGE SCALE GENOMIC DNA]</scope>
    <source>
        <strain evidence="2 3">RN42</strain>
    </source>
</reference>
<accession>A0A3N4HZB8</accession>
<protein>
    <submittedName>
        <fullName evidence="2">Uncharacterized protein</fullName>
    </submittedName>
</protein>
<sequence length="245" mass="26846">MFTHNQKPLNSVYQPTSTYNVPHHRRPPRPATTTKHPVPYRTLDSTALPVTSSHTIASSAVRILWYTQDPVTFDPVTITKTTIITAIPSALPTCSAPVIVNGNFFSAISKFGADWTLTPISAGTITAAESYDCTSSLCTSIGSPPRRVFLLYVTMDSRFSNDPKVIKYKMKQKGSGGTEVKRVTWVQGEQGTWRKVDEVFSPKVVDELLEIRFECSAMGPGAPQTGAMAHMFLADVKVKPIVIIA</sequence>
<feature type="region of interest" description="Disordered" evidence="1">
    <location>
        <begin position="1"/>
        <end position="39"/>
    </location>
</feature>
<proteinExistence type="predicted"/>
<evidence type="ECO:0000313" key="3">
    <source>
        <dbReference type="Proteomes" id="UP000275078"/>
    </source>
</evidence>
<evidence type="ECO:0000313" key="2">
    <source>
        <dbReference type="EMBL" id="RPA77200.1"/>
    </source>
</evidence>
<name>A0A3N4HZB8_ASCIM</name>
<organism evidence="2 3">
    <name type="scientific">Ascobolus immersus RN42</name>
    <dbReference type="NCBI Taxonomy" id="1160509"/>
    <lineage>
        <taxon>Eukaryota</taxon>
        <taxon>Fungi</taxon>
        <taxon>Dikarya</taxon>
        <taxon>Ascomycota</taxon>
        <taxon>Pezizomycotina</taxon>
        <taxon>Pezizomycetes</taxon>
        <taxon>Pezizales</taxon>
        <taxon>Ascobolaceae</taxon>
        <taxon>Ascobolus</taxon>
    </lineage>
</organism>
<evidence type="ECO:0000256" key="1">
    <source>
        <dbReference type="SAM" id="MobiDB-lite"/>
    </source>
</evidence>
<dbReference type="AlphaFoldDB" id="A0A3N4HZB8"/>